<reference evidence="1 2" key="1">
    <citation type="submission" date="2016-10" db="EMBL/GenBank/DDBJ databases">
        <authorList>
            <person name="de Groot N.N."/>
        </authorList>
    </citation>
    <scope>NUCLEOTIDE SEQUENCE [LARGE SCALE GENOMIC DNA]</scope>
    <source>
        <strain evidence="1 2">DSM 45514</strain>
    </source>
</reference>
<proteinExistence type="predicted"/>
<dbReference type="InterPro" id="IPR009776">
    <property type="entry name" value="Spore_0_M"/>
</dbReference>
<evidence type="ECO:0000313" key="2">
    <source>
        <dbReference type="Proteomes" id="UP000199387"/>
    </source>
</evidence>
<accession>A0A1G6RPS9</accession>
<dbReference type="PANTHER" id="PTHR40053:SF1">
    <property type="entry name" value="SPORULATION-CONTROL PROTEIN SPO0M"/>
    <property type="match status" value="1"/>
</dbReference>
<dbReference type="AlphaFoldDB" id="A0A1G6RPS9"/>
<dbReference type="PANTHER" id="PTHR40053">
    <property type="entry name" value="SPORULATION-CONTROL PROTEIN SPO0M"/>
    <property type="match status" value="1"/>
</dbReference>
<organism evidence="1 2">
    <name type="scientific">Melghirimyces thermohalophilus</name>
    <dbReference type="NCBI Taxonomy" id="1236220"/>
    <lineage>
        <taxon>Bacteria</taxon>
        <taxon>Bacillati</taxon>
        <taxon>Bacillota</taxon>
        <taxon>Bacilli</taxon>
        <taxon>Bacillales</taxon>
        <taxon>Thermoactinomycetaceae</taxon>
        <taxon>Melghirimyces</taxon>
    </lineage>
</organism>
<dbReference type="RefSeq" id="WP_091573104.1">
    <property type="nucleotide sequence ID" value="NZ_FMZA01000030.1"/>
</dbReference>
<dbReference type="OrthoDB" id="2351239at2"/>
<dbReference type="STRING" id="1236220.SAMN04488112_1304"/>
<name>A0A1G6RPS9_9BACL</name>
<sequence length="253" mass="29010">MSLFNKALASIGIGNAKVDTRLKQARFRQGELIEGEIVVQGGQVAQQIDEIYLYLVILYHYKNSQQEYIMEEQRLSEVFTISPREIKVIPFEFRLPYDTPVTTGGCPVFLKTGLDIQKAVDPDDKDGVEVLPHPMVEKVLQVVERIGFQLVDIRFEFEKFYSRHPFIQEFLFKPTGAFRSSLDGLELLFYIGEDLVEVIFQVDRKATDLMTSLEEALELDRQNFRISITAADLEDGAQALEKKLSELIHQHAH</sequence>
<protein>
    <submittedName>
        <fullName evidence="1">Sporulation-control protein</fullName>
    </submittedName>
</protein>
<dbReference type="Pfam" id="PF07070">
    <property type="entry name" value="Spo0M"/>
    <property type="match status" value="1"/>
</dbReference>
<dbReference type="Proteomes" id="UP000199387">
    <property type="component" value="Unassembled WGS sequence"/>
</dbReference>
<gene>
    <name evidence="1" type="ORF">SAMN04488112_1304</name>
</gene>
<evidence type="ECO:0000313" key="1">
    <source>
        <dbReference type="EMBL" id="SDD06700.1"/>
    </source>
</evidence>
<keyword evidence="2" id="KW-1185">Reference proteome</keyword>
<dbReference type="EMBL" id="FMZA01000030">
    <property type="protein sequence ID" value="SDD06700.1"/>
    <property type="molecule type" value="Genomic_DNA"/>
</dbReference>